<dbReference type="Pfam" id="PF08477">
    <property type="entry name" value="Roc"/>
    <property type="match status" value="1"/>
</dbReference>
<evidence type="ECO:0000256" key="1">
    <source>
        <dbReference type="ARBA" id="ARBA00022737"/>
    </source>
</evidence>
<dbReference type="InterPro" id="IPR043504">
    <property type="entry name" value="Peptidase_S1_PA_chymotrypsin"/>
</dbReference>
<dbReference type="Gene3D" id="2.40.10.10">
    <property type="entry name" value="Trypsin-like serine proteases"/>
    <property type="match status" value="2"/>
</dbReference>
<feature type="compositionally biased region" description="Acidic residues" evidence="3">
    <location>
        <begin position="279"/>
        <end position="300"/>
    </location>
</feature>
<evidence type="ECO:0000313" key="6">
    <source>
        <dbReference type="Proteomes" id="UP000838412"/>
    </source>
</evidence>
<keyword evidence="1" id="KW-0677">Repeat</keyword>
<dbReference type="Proteomes" id="UP000838412">
    <property type="component" value="Chromosome 7"/>
</dbReference>
<keyword evidence="6" id="KW-1185">Reference proteome</keyword>
<dbReference type="Gene3D" id="3.40.50.300">
    <property type="entry name" value="P-loop containing nucleotide triphosphate hydrolases"/>
    <property type="match status" value="1"/>
</dbReference>
<dbReference type="InterPro" id="IPR057263">
    <property type="entry name" value="COR-B"/>
</dbReference>
<reference evidence="5" key="1">
    <citation type="submission" date="2022-01" db="EMBL/GenBank/DDBJ databases">
        <authorList>
            <person name="Braso-Vives M."/>
        </authorList>
    </citation>
    <scope>NUCLEOTIDE SEQUENCE</scope>
</reference>
<name>A0A8K0EX96_BRALA</name>
<proteinExistence type="predicted"/>
<organism evidence="5 6">
    <name type="scientific">Branchiostoma lanceolatum</name>
    <name type="common">Common lancelet</name>
    <name type="synonym">Amphioxus lanceolatum</name>
    <dbReference type="NCBI Taxonomy" id="7740"/>
    <lineage>
        <taxon>Eukaryota</taxon>
        <taxon>Metazoa</taxon>
        <taxon>Chordata</taxon>
        <taxon>Cephalochordata</taxon>
        <taxon>Leptocardii</taxon>
        <taxon>Amphioxiformes</taxon>
        <taxon>Branchiostomatidae</taxon>
        <taxon>Branchiostoma</taxon>
    </lineage>
</organism>
<dbReference type="Gene3D" id="3.30.310.200">
    <property type="match status" value="1"/>
</dbReference>
<dbReference type="Pfam" id="PF13365">
    <property type="entry name" value="Trypsin_2"/>
    <property type="match status" value="1"/>
</dbReference>
<dbReference type="SUPFAM" id="SSF52540">
    <property type="entry name" value="P-loop containing nucleoside triphosphate hydrolases"/>
    <property type="match status" value="1"/>
</dbReference>
<dbReference type="InterPro" id="IPR027417">
    <property type="entry name" value="P-loop_NTPase"/>
</dbReference>
<keyword evidence="2" id="KW-0547">Nucleotide-binding</keyword>
<dbReference type="GO" id="GO:0000166">
    <property type="term" value="F:nucleotide binding"/>
    <property type="evidence" value="ECO:0007669"/>
    <property type="project" value="UniProtKB-KW"/>
</dbReference>
<dbReference type="PROSITE" id="PS51424">
    <property type="entry name" value="ROC"/>
    <property type="match status" value="1"/>
</dbReference>
<dbReference type="PANTHER" id="PTHR14389">
    <property type="entry name" value="SI:CH1073-475A24.1"/>
    <property type="match status" value="1"/>
</dbReference>
<sequence>MNYQRLVLVGETLAGKTSLAQTLMTSSSQLTRDKQRTVVLEQHTWPAEGGLEIQINDFGGHDMYHLTSPCFFTPDAVHLLIFDINKYTPKDHHKHIGSWMDIVRMKVPRATIRIVGTHQDKCSSEEISDKLQYIAKRVQRDEAKWEADITSQLDMIDSSEGLGELARQKRRECLQAQLENLPVLHRPDSPVEIKTVSSSDLSGIDCLSLYIRELCKKVDSNRQCTVPRIWFDLHEMLQSEEYDNQYFIHWNDLLPCLNKLDEELASREIYHIKHVYSSDDESSHDDIDDEEDDDTSEEEISYQTAATNSRMQVPPCLGHKQETDAAWTDVSSRAEVKNDVPPVFSTTVKSGQESICHMPNTSNRLLAALQYLNAVGLITWYPDDERLKNLIFHRPAKLVDILKAIVNHNIKNQLDFNDVVFSTVGQFSKQGFALAVQDFQRTANLSVAIVMCLWHKLGFSKEDTESLIKLMIKFDICYEVLESEVAPGLQSSHRVHIPWFLSADPPQELSRMWPKPPPEGYQQLTMQYHFPTFCPGGLFERASVRLHRHIARRVNWKNGVWAAVDNRQVLLTRSTTDDETDREEVFTLSVRAPVTEQQPGHTDDITFLWTTFLSIHRDVQSLIQEWPGLRCDTFLQCAHCAKMGKDPPNLFPGEILEQQCQKDVRTIPCPQYPATFPLPQVKADLVYPPKSCMKEHVTCPAGLASVTTDARVSNPIAEMDRCMQHLGIDTCQLEQATALIQKKYPGISFIPNRDTRDEAQRTQRVREFHEQLSSRVQHFSSVIDYSIDYEDFPTITERMKSVCVLECPNGTATGFLVGPKHVMTNNHFLQLYVEPALRTNNQPNRYAATFHLTSMQKPCTRFNPINCLSRDIELDYAILELEQAPPNAEPLGQFVSELFHQDGIVIVVGHPGGQRKRVDFCPIAVVDDNFEIHVRDVRGIPDNPQDFPHQVAGRANYHTSSMFHGSSGSPGFDKSGNLVIMHTRGFFPYVNSPSIVEQGVLMTSIREHVRRTLGNDARLGEIFPPQMMMDIG</sequence>
<dbReference type="OrthoDB" id="10025068at2759"/>
<dbReference type="InterPro" id="IPR009003">
    <property type="entry name" value="Peptidase_S1_PA"/>
</dbReference>
<feature type="domain" description="Roc" evidence="4">
    <location>
        <begin position="1"/>
        <end position="218"/>
    </location>
</feature>
<accession>A0A8K0EX96</accession>
<dbReference type="EMBL" id="OV696692">
    <property type="protein sequence ID" value="CAH1269480.1"/>
    <property type="molecule type" value="Genomic_DNA"/>
</dbReference>
<dbReference type="InterPro" id="IPR020859">
    <property type="entry name" value="ROC"/>
</dbReference>
<evidence type="ECO:0000313" key="5">
    <source>
        <dbReference type="EMBL" id="CAH1269480.1"/>
    </source>
</evidence>
<dbReference type="AlphaFoldDB" id="A0A8K0EX96"/>
<gene>
    <name evidence="5" type="primary">MFHAS1</name>
    <name evidence="5" type="ORF">BLAG_LOCUS22121</name>
</gene>
<evidence type="ECO:0000259" key="4">
    <source>
        <dbReference type="PROSITE" id="PS51424"/>
    </source>
</evidence>
<dbReference type="Gene3D" id="3.30.70.1390">
    <property type="entry name" value="ROC domain from the Parkinson's disease-associated leucine-rich repeat kinase 2"/>
    <property type="match status" value="1"/>
</dbReference>
<protein>
    <submittedName>
        <fullName evidence="5">MFHAS1 protein</fullName>
    </submittedName>
</protein>
<dbReference type="SUPFAM" id="SSF50494">
    <property type="entry name" value="Trypsin-like serine proteases"/>
    <property type="match status" value="1"/>
</dbReference>
<dbReference type="PANTHER" id="PTHR14389:SF3">
    <property type="entry name" value="PROTEIN FAM111A-LIKE"/>
    <property type="match status" value="1"/>
</dbReference>
<evidence type="ECO:0000256" key="2">
    <source>
        <dbReference type="ARBA" id="ARBA00022741"/>
    </source>
</evidence>
<evidence type="ECO:0000256" key="3">
    <source>
        <dbReference type="SAM" id="MobiDB-lite"/>
    </source>
</evidence>
<feature type="region of interest" description="Disordered" evidence="3">
    <location>
        <begin position="279"/>
        <end position="305"/>
    </location>
</feature>
<dbReference type="Pfam" id="PF25497">
    <property type="entry name" value="COR-B"/>
    <property type="match status" value="1"/>
</dbReference>